<keyword evidence="1" id="KW-0378">Hydrolase</keyword>
<gene>
    <name evidence="1" type="ORF">ACFODV_13070</name>
</gene>
<dbReference type="PANTHER" id="PTHR35602">
    <property type="entry name" value="ESTERASE YQIA-RELATED"/>
    <property type="match status" value="1"/>
</dbReference>
<dbReference type="InterPro" id="IPR029058">
    <property type="entry name" value="AB_hydrolase_fold"/>
</dbReference>
<dbReference type="InterPro" id="IPR008886">
    <property type="entry name" value="UPF0227/Esterase_YqiA"/>
</dbReference>
<reference evidence="2" key="1">
    <citation type="journal article" date="2019" name="Int. J. Syst. Evol. Microbiol.">
        <title>The Global Catalogue of Microorganisms (GCM) 10K type strain sequencing project: providing services to taxonomists for standard genome sequencing and annotation.</title>
        <authorList>
            <consortium name="The Broad Institute Genomics Platform"/>
            <consortium name="The Broad Institute Genome Sequencing Center for Infectious Disease"/>
            <person name="Wu L."/>
            <person name="Ma J."/>
        </authorList>
    </citation>
    <scope>NUCLEOTIDE SEQUENCE [LARGE SCALE GENOMIC DNA]</scope>
    <source>
        <strain evidence="2">KCTC 52660</strain>
    </source>
</reference>
<dbReference type="GO" id="GO:0016787">
    <property type="term" value="F:hydrolase activity"/>
    <property type="evidence" value="ECO:0007669"/>
    <property type="project" value="UniProtKB-KW"/>
</dbReference>
<accession>A0ABV7B7M6</accession>
<dbReference type="EMBL" id="JBHRSQ010000017">
    <property type="protein sequence ID" value="MFC2992966.1"/>
    <property type="molecule type" value="Genomic_DNA"/>
</dbReference>
<evidence type="ECO:0000313" key="1">
    <source>
        <dbReference type="EMBL" id="MFC2992966.1"/>
    </source>
</evidence>
<protein>
    <submittedName>
        <fullName evidence="1">YqiA/YcfP family alpha/beta fold hydrolase</fullName>
    </submittedName>
</protein>
<sequence>MKIAYFHGFGSKFDPNNPKVVALSKLGEVVGVDVDYTNYAADVVEIATMWVIKTSPDLIVGTSMGGWLAADVGTLCGVPFVAINPSIKPSLTLAKHPSHGIDYAGREYELPVEVVLSYSDITIGGFGLVIVDRGDDVIDSYETTLHMEPSHYILAFEGGSHRFDHIEESLGAIKRFYNKAQVSYGS</sequence>
<dbReference type="Gene3D" id="3.40.50.1820">
    <property type="entry name" value="alpha/beta hydrolase"/>
    <property type="match status" value="1"/>
</dbReference>
<dbReference type="Pfam" id="PF05728">
    <property type="entry name" value="UPF0227"/>
    <property type="match status" value="1"/>
</dbReference>
<proteinExistence type="predicted"/>
<keyword evidence="2" id="KW-1185">Reference proteome</keyword>
<comment type="caution">
    <text evidence="1">The sequence shown here is derived from an EMBL/GenBank/DDBJ whole genome shotgun (WGS) entry which is preliminary data.</text>
</comment>
<organism evidence="1 2">
    <name type="scientific">Halomonas tibetensis</name>
    <dbReference type="NCBI Taxonomy" id="2259590"/>
    <lineage>
        <taxon>Bacteria</taxon>
        <taxon>Pseudomonadati</taxon>
        <taxon>Pseudomonadota</taxon>
        <taxon>Gammaproteobacteria</taxon>
        <taxon>Oceanospirillales</taxon>
        <taxon>Halomonadaceae</taxon>
        <taxon>Halomonas</taxon>
    </lineage>
</organism>
<name>A0ABV7B7M6_9GAMM</name>
<evidence type="ECO:0000313" key="2">
    <source>
        <dbReference type="Proteomes" id="UP001595386"/>
    </source>
</evidence>
<dbReference type="RefSeq" id="WP_379760150.1">
    <property type="nucleotide sequence ID" value="NZ_JBHRSQ010000017.1"/>
</dbReference>
<dbReference type="Proteomes" id="UP001595386">
    <property type="component" value="Unassembled WGS sequence"/>
</dbReference>
<dbReference type="PANTHER" id="PTHR35602:SF2">
    <property type="entry name" value="UPF0227 PROTEIN YCFP"/>
    <property type="match status" value="1"/>
</dbReference>